<evidence type="ECO:0000313" key="13">
    <source>
        <dbReference type="Proteomes" id="UP001168821"/>
    </source>
</evidence>
<dbReference type="GO" id="GO:0140359">
    <property type="term" value="F:ABC-type transporter activity"/>
    <property type="evidence" value="ECO:0007669"/>
    <property type="project" value="InterPro"/>
</dbReference>
<dbReference type="GO" id="GO:0016887">
    <property type="term" value="F:ATP hydrolysis activity"/>
    <property type="evidence" value="ECO:0007669"/>
    <property type="project" value="InterPro"/>
</dbReference>
<dbReference type="PANTHER" id="PTHR11384">
    <property type="entry name" value="ATP-BINDING CASSETTE, SUB-FAMILY D MEMBER"/>
    <property type="match status" value="1"/>
</dbReference>
<organism evidence="12 13">
    <name type="scientific">Zophobas morio</name>
    <dbReference type="NCBI Taxonomy" id="2755281"/>
    <lineage>
        <taxon>Eukaryota</taxon>
        <taxon>Metazoa</taxon>
        <taxon>Ecdysozoa</taxon>
        <taxon>Arthropoda</taxon>
        <taxon>Hexapoda</taxon>
        <taxon>Insecta</taxon>
        <taxon>Pterygota</taxon>
        <taxon>Neoptera</taxon>
        <taxon>Endopterygota</taxon>
        <taxon>Coleoptera</taxon>
        <taxon>Polyphaga</taxon>
        <taxon>Cucujiformia</taxon>
        <taxon>Tenebrionidae</taxon>
        <taxon>Zophobas</taxon>
    </lineage>
</organism>
<dbReference type="GO" id="GO:0042760">
    <property type="term" value="P:very long-chain fatty acid catabolic process"/>
    <property type="evidence" value="ECO:0007669"/>
    <property type="project" value="TreeGrafter"/>
</dbReference>
<dbReference type="PROSITE" id="PS00211">
    <property type="entry name" value="ABC_TRANSPORTER_1"/>
    <property type="match status" value="1"/>
</dbReference>
<evidence type="ECO:0000256" key="7">
    <source>
        <dbReference type="ARBA" id="ARBA00022989"/>
    </source>
</evidence>
<comment type="subcellular location">
    <subcellularLocation>
        <location evidence="1">Peroxisome membrane</location>
        <topology evidence="1">Multi-pass membrane protein</topology>
    </subcellularLocation>
</comment>
<keyword evidence="13" id="KW-1185">Reference proteome</keyword>
<evidence type="ECO:0000259" key="10">
    <source>
        <dbReference type="PROSITE" id="PS50893"/>
    </source>
</evidence>
<dbReference type="Gene3D" id="3.40.50.300">
    <property type="entry name" value="P-loop containing nucleotide triphosphate hydrolases"/>
    <property type="match status" value="1"/>
</dbReference>
<dbReference type="SUPFAM" id="SSF52540">
    <property type="entry name" value="P-loop containing nucleoside triphosphate hydrolases"/>
    <property type="match status" value="1"/>
</dbReference>
<evidence type="ECO:0000256" key="2">
    <source>
        <dbReference type="ARBA" id="ARBA00008575"/>
    </source>
</evidence>
<evidence type="ECO:0000256" key="9">
    <source>
        <dbReference type="SAM" id="Phobius"/>
    </source>
</evidence>
<dbReference type="InterPro" id="IPR017871">
    <property type="entry name" value="ABC_transporter-like_CS"/>
</dbReference>
<feature type="domain" description="ABC transporter" evidence="10">
    <location>
        <begin position="439"/>
        <end position="658"/>
    </location>
</feature>
<keyword evidence="6" id="KW-0067">ATP-binding</keyword>
<dbReference type="SUPFAM" id="SSF90123">
    <property type="entry name" value="ABC transporter transmembrane region"/>
    <property type="match status" value="1"/>
</dbReference>
<sequence>MAPNLSKFVTRNNALAAAGATTAALWILLAKRRRNHLNLNRKKVKKAVEEEVKYFISEKKENKIKAQVDRQFLKQLGLLLKIVVPGWTSPEAGFLLLVAASLVARSVCDLWMIDNGTKIESAIVAMDQDLFKSRLIKFLVALPLISVVNNTLKYSIGELKIRLRTNMTRRLYEDYLKNFTYYRMSNLDNRIANADQLLTTDVDKFCESVSDLYCNTAKPLLDIGIYVYKLSATLGGGTPSLMLGYLFLSGMLLTHLRRPTARLTAGEQKLEGEFRHINARLITHSEEIAFYNGNVREKATLLSSYNKLLNHLKKFLKFRVLMGIVDNLVAKYFASVVGFWAVSLPFMSRSHSLSSSKQGERSRLYYTYGRMLVKLAEAIGRLVLAGRELTRLAGFTARVTQLRQVLDELNQGRYERTMVVGAENLQANGGKFIFQNNVIKFDRVPLITPNGDVLIKEISFDIKSGMNVLVCGPNGAGKSSLFRVLGELWPLFGGELTKPPRGKLFYIPQRPYMTLGSLRDQLTYPHSGSEALRRGATDKILIEHLERAQLGYLLEREGGLDAVADWLDVLSGGEKQRVAMARLFYHKPQFAILDECTSAVSVDVEGSMYKYCREVGITLLTVSHRKSLWQHHEFVLHLDGRGGYTFQPMEEVTEQFGS</sequence>
<keyword evidence="4 9" id="KW-0812">Transmembrane</keyword>
<keyword evidence="8 9" id="KW-0472">Membrane</keyword>
<dbReference type="GO" id="GO:0007031">
    <property type="term" value="P:peroxisome organization"/>
    <property type="evidence" value="ECO:0007669"/>
    <property type="project" value="TreeGrafter"/>
</dbReference>
<evidence type="ECO:0000259" key="11">
    <source>
        <dbReference type="PROSITE" id="PS50929"/>
    </source>
</evidence>
<comment type="caution">
    <text evidence="12">The sequence shown here is derived from an EMBL/GenBank/DDBJ whole genome shotgun (WGS) entry which is preliminary data.</text>
</comment>
<proteinExistence type="inferred from homology"/>
<evidence type="ECO:0000256" key="4">
    <source>
        <dbReference type="ARBA" id="ARBA00022692"/>
    </source>
</evidence>
<dbReference type="AlphaFoldDB" id="A0AA38HTB0"/>
<dbReference type="GO" id="GO:0005324">
    <property type="term" value="F:long-chain fatty acid transmembrane transporter activity"/>
    <property type="evidence" value="ECO:0007669"/>
    <property type="project" value="TreeGrafter"/>
</dbReference>
<evidence type="ECO:0000256" key="8">
    <source>
        <dbReference type="ARBA" id="ARBA00023136"/>
    </source>
</evidence>
<dbReference type="InterPro" id="IPR050835">
    <property type="entry name" value="ABC_transporter_sub-D"/>
</dbReference>
<dbReference type="EMBL" id="JALNTZ010000008">
    <property type="protein sequence ID" value="KAJ3643558.1"/>
    <property type="molecule type" value="Genomic_DNA"/>
</dbReference>
<dbReference type="PANTHER" id="PTHR11384:SF62">
    <property type="entry name" value="ATP-BINDING CASSETTE SUB-FAMILY D MEMBER 3"/>
    <property type="match status" value="1"/>
</dbReference>
<keyword evidence="3" id="KW-0813">Transport</keyword>
<evidence type="ECO:0000256" key="5">
    <source>
        <dbReference type="ARBA" id="ARBA00022741"/>
    </source>
</evidence>
<dbReference type="Pfam" id="PF06472">
    <property type="entry name" value="ABC_membrane_2"/>
    <property type="match status" value="1"/>
</dbReference>
<dbReference type="GO" id="GO:0015910">
    <property type="term" value="P:long-chain fatty acid import into peroxisome"/>
    <property type="evidence" value="ECO:0007669"/>
    <property type="project" value="TreeGrafter"/>
</dbReference>
<dbReference type="Pfam" id="PF00005">
    <property type="entry name" value="ABC_tran"/>
    <property type="match status" value="1"/>
</dbReference>
<dbReference type="InterPro" id="IPR011527">
    <property type="entry name" value="ABC1_TM_dom"/>
</dbReference>
<reference evidence="12" key="1">
    <citation type="journal article" date="2023" name="G3 (Bethesda)">
        <title>Whole genome assemblies of Zophobas morio and Tenebrio molitor.</title>
        <authorList>
            <person name="Kaur S."/>
            <person name="Stinson S.A."/>
            <person name="diCenzo G.C."/>
        </authorList>
    </citation>
    <scope>NUCLEOTIDE SEQUENCE</scope>
    <source>
        <strain evidence="12">QUZm001</strain>
    </source>
</reference>
<keyword evidence="5" id="KW-0547">Nucleotide-binding</keyword>
<name>A0AA38HTB0_9CUCU</name>
<dbReference type="FunFam" id="3.40.50.300:FF:000636">
    <property type="entry name" value="ATP-binding cassette sub-family D member 3"/>
    <property type="match status" value="1"/>
</dbReference>
<dbReference type="GO" id="GO:0006635">
    <property type="term" value="P:fatty acid beta-oxidation"/>
    <property type="evidence" value="ECO:0007669"/>
    <property type="project" value="TreeGrafter"/>
</dbReference>
<dbReference type="CDD" id="cd03223">
    <property type="entry name" value="ABCD_peroxisomal_ALDP"/>
    <property type="match status" value="1"/>
</dbReference>
<evidence type="ECO:0000256" key="1">
    <source>
        <dbReference type="ARBA" id="ARBA00004585"/>
    </source>
</evidence>
<dbReference type="SMART" id="SM00382">
    <property type="entry name" value="AAA"/>
    <property type="match status" value="1"/>
</dbReference>
<dbReference type="PROSITE" id="PS50929">
    <property type="entry name" value="ABC_TM1F"/>
    <property type="match status" value="1"/>
</dbReference>
<comment type="similarity">
    <text evidence="2">Belongs to the ABC transporter superfamily. ABCD family. Peroxisomal fatty acyl CoA transporter (TC 3.A.1.203) subfamily.</text>
</comment>
<dbReference type="InterPro" id="IPR036640">
    <property type="entry name" value="ABC1_TM_sf"/>
</dbReference>
<dbReference type="InterPro" id="IPR003439">
    <property type="entry name" value="ABC_transporter-like_ATP-bd"/>
</dbReference>
<dbReference type="GO" id="GO:0005778">
    <property type="term" value="C:peroxisomal membrane"/>
    <property type="evidence" value="ECO:0007669"/>
    <property type="project" value="UniProtKB-SubCell"/>
</dbReference>
<dbReference type="InterPro" id="IPR027417">
    <property type="entry name" value="P-loop_NTPase"/>
</dbReference>
<dbReference type="Proteomes" id="UP001168821">
    <property type="component" value="Unassembled WGS sequence"/>
</dbReference>
<evidence type="ECO:0008006" key="14">
    <source>
        <dbReference type="Google" id="ProtNLM"/>
    </source>
</evidence>
<feature type="transmembrane region" description="Helical" evidence="9">
    <location>
        <begin position="12"/>
        <end position="30"/>
    </location>
</feature>
<gene>
    <name evidence="12" type="ORF">Zmor_026260</name>
</gene>
<feature type="domain" description="ABC transmembrane type-1" evidence="11">
    <location>
        <begin position="94"/>
        <end position="330"/>
    </location>
</feature>
<evidence type="ECO:0000313" key="12">
    <source>
        <dbReference type="EMBL" id="KAJ3643558.1"/>
    </source>
</evidence>
<dbReference type="Gene3D" id="1.20.1560.10">
    <property type="entry name" value="ABC transporter type 1, transmembrane domain"/>
    <property type="match status" value="1"/>
</dbReference>
<dbReference type="InterPro" id="IPR003593">
    <property type="entry name" value="AAA+_ATPase"/>
</dbReference>
<keyword evidence="7 9" id="KW-1133">Transmembrane helix</keyword>
<protein>
    <recommendedName>
        <fullName evidence="14">ATP-binding cassette sub-family D member 3</fullName>
    </recommendedName>
</protein>
<dbReference type="PROSITE" id="PS50893">
    <property type="entry name" value="ABC_TRANSPORTER_2"/>
    <property type="match status" value="1"/>
</dbReference>
<accession>A0AA38HTB0</accession>
<evidence type="ECO:0000256" key="6">
    <source>
        <dbReference type="ARBA" id="ARBA00022840"/>
    </source>
</evidence>
<evidence type="ECO:0000256" key="3">
    <source>
        <dbReference type="ARBA" id="ARBA00022448"/>
    </source>
</evidence>
<dbReference type="GO" id="GO:0005524">
    <property type="term" value="F:ATP binding"/>
    <property type="evidence" value="ECO:0007669"/>
    <property type="project" value="UniProtKB-KW"/>
</dbReference>